<dbReference type="Proteomes" id="UP001500742">
    <property type="component" value="Unassembled WGS sequence"/>
</dbReference>
<name>A0ABP7Q1W0_9SPHI</name>
<dbReference type="NCBIfam" id="TIGR01200">
    <property type="entry name" value="GLPGLI"/>
    <property type="match status" value="1"/>
</dbReference>
<evidence type="ECO:0000256" key="1">
    <source>
        <dbReference type="SAM" id="MobiDB-lite"/>
    </source>
</evidence>
<reference evidence="4" key="1">
    <citation type="journal article" date="2019" name="Int. J. Syst. Evol. Microbiol.">
        <title>The Global Catalogue of Microorganisms (GCM) 10K type strain sequencing project: providing services to taxonomists for standard genome sequencing and annotation.</title>
        <authorList>
            <consortium name="The Broad Institute Genomics Platform"/>
            <consortium name="The Broad Institute Genome Sequencing Center for Infectious Disease"/>
            <person name="Wu L."/>
            <person name="Ma J."/>
        </authorList>
    </citation>
    <scope>NUCLEOTIDE SEQUENCE [LARGE SCALE GENOMIC DNA]</scope>
    <source>
        <strain evidence="4">JCM 16601</strain>
    </source>
</reference>
<gene>
    <name evidence="3" type="ORF">GCM10022210_26470</name>
</gene>
<evidence type="ECO:0000313" key="3">
    <source>
        <dbReference type="EMBL" id="GAA3974792.1"/>
    </source>
</evidence>
<dbReference type="RefSeq" id="WP_259087717.1">
    <property type="nucleotide sequence ID" value="NZ_BAAAZC010000019.1"/>
</dbReference>
<organism evidence="3 4">
    <name type="scientific">Mucilaginibacter dorajii</name>
    <dbReference type="NCBI Taxonomy" id="692994"/>
    <lineage>
        <taxon>Bacteria</taxon>
        <taxon>Pseudomonadati</taxon>
        <taxon>Bacteroidota</taxon>
        <taxon>Sphingobacteriia</taxon>
        <taxon>Sphingobacteriales</taxon>
        <taxon>Sphingobacteriaceae</taxon>
        <taxon>Mucilaginibacter</taxon>
    </lineage>
</organism>
<feature type="chain" id="PRO_5045352699" description="GLPGLI family protein" evidence="2">
    <location>
        <begin position="21"/>
        <end position="300"/>
    </location>
</feature>
<dbReference type="InterPro" id="IPR005901">
    <property type="entry name" value="GLPGLI"/>
</dbReference>
<feature type="region of interest" description="Disordered" evidence="1">
    <location>
        <begin position="279"/>
        <end position="300"/>
    </location>
</feature>
<sequence>MKKQLLLFVILLGAFVTAEAQKTDTARLLVHYKFTHVRDTTDRAHPFTENMVLYVGKSAAAYRSYDRISANAQFKKAYAEAAAASPDGQVRINRRGVGTPVEYYQYPNDQKLFTKDQLMFNNYLIEAPIPAIDWKISSDTSTFGGLHCQKATGYFKGRDYTVWFCPDLPVHTGPWKLNGLPGVIVDARDAKNEVVFKFDGLEHAIPSPPKSQPQADQPPILRDLDDDMNLIGTPPRTIKTTQKEFDKLKETMEKDPNAFAQAIVAGNRADGVKMDNIRVAKGPAPRGPVINNPIELPAKK</sequence>
<keyword evidence="4" id="KW-1185">Reference proteome</keyword>
<feature type="signal peptide" evidence="2">
    <location>
        <begin position="1"/>
        <end position="20"/>
    </location>
</feature>
<proteinExistence type="predicted"/>
<comment type="caution">
    <text evidence="3">The sequence shown here is derived from an EMBL/GenBank/DDBJ whole genome shotgun (WGS) entry which is preliminary data.</text>
</comment>
<dbReference type="EMBL" id="BAAAZC010000019">
    <property type="protein sequence ID" value="GAA3974792.1"/>
    <property type="molecule type" value="Genomic_DNA"/>
</dbReference>
<evidence type="ECO:0000256" key="2">
    <source>
        <dbReference type="SAM" id="SignalP"/>
    </source>
</evidence>
<protein>
    <recommendedName>
        <fullName evidence="5">GLPGLI family protein</fullName>
    </recommendedName>
</protein>
<evidence type="ECO:0000313" key="4">
    <source>
        <dbReference type="Proteomes" id="UP001500742"/>
    </source>
</evidence>
<evidence type="ECO:0008006" key="5">
    <source>
        <dbReference type="Google" id="ProtNLM"/>
    </source>
</evidence>
<keyword evidence="2" id="KW-0732">Signal</keyword>
<accession>A0ABP7Q1W0</accession>